<feature type="compositionally biased region" description="Low complexity" evidence="2">
    <location>
        <begin position="511"/>
        <end position="521"/>
    </location>
</feature>
<feature type="region of interest" description="Disordered" evidence="2">
    <location>
        <begin position="353"/>
        <end position="432"/>
    </location>
</feature>
<dbReference type="AlphaFoldDB" id="A0A8B7NAK8"/>
<gene>
    <name evidence="4" type="primary">LOC108667992</name>
</gene>
<feature type="compositionally biased region" description="Polar residues" evidence="2">
    <location>
        <begin position="537"/>
        <end position="553"/>
    </location>
</feature>
<dbReference type="Proteomes" id="UP000694843">
    <property type="component" value="Unplaced"/>
</dbReference>
<feature type="compositionally biased region" description="Low complexity" evidence="2">
    <location>
        <begin position="623"/>
        <end position="634"/>
    </location>
</feature>
<feature type="compositionally biased region" description="Polar residues" evidence="2">
    <location>
        <begin position="635"/>
        <end position="644"/>
    </location>
</feature>
<keyword evidence="1" id="KW-0175">Coiled coil</keyword>
<feature type="region of interest" description="Disordered" evidence="2">
    <location>
        <begin position="802"/>
        <end position="823"/>
    </location>
</feature>
<feature type="region of interest" description="Disordered" evidence="2">
    <location>
        <begin position="282"/>
        <end position="316"/>
    </location>
</feature>
<organism evidence="3 4">
    <name type="scientific">Hyalella azteca</name>
    <name type="common">Amphipod</name>
    <dbReference type="NCBI Taxonomy" id="294128"/>
    <lineage>
        <taxon>Eukaryota</taxon>
        <taxon>Metazoa</taxon>
        <taxon>Ecdysozoa</taxon>
        <taxon>Arthropoda</taxon>
        <taxon>Crustacea</taxon>
        <taxon>Multicrustacea</taxon>
        <taxon>Malacostraca</taxon>
        <taxon>Eumalacostraca</taxon>
        <taxon>Peracarida</taxon>
        <taxon>Amphipoda</taxon>
        <taxon>Senticaudata</taxon>
        <taxon>Talitrida</taxon>
        <taxon>Talitroidea</taxon>
        <taxon>Hyalellidae</taxon>
        <taxon>Hyalella</taxon>
    </lineage>
</organism>
<evidence type="ECO:0000256" key="2">
    <source>
        <dbReference type="SAM" id="MobiDB-lite"/>
    </source>
</evidence>
<feature type="region of interest" description="Disordered" evidence="2">
    <location>
        <begin position="444"/>
        <end position="463"/>
    </location>
</feature>
<feature type="compositionally biased region" description="Low complexity" evidence="2">
    <location>
        <begin position="248"/>
        <end position="261"/>
    </location>
</feature>
<dbReference type="OrthoDB" id="6378179at2759"/>
<feature type="non-terminal residue" evidence="4">
    <location>
        <position position="1"/>
    </location>
</feature>
<dbReference type="RefSeq" id="XP_018010601.2">
    <property type="nucleotide sequence ID" value="XM_018155112.2"/>
</dbReference>
<feature type="coiled-coil region" evidence="1">
    <location>
        <begin position="84"/>
        <end position="157"/>
    </location>
</feature>
<evidence type="ECO:0000313" key="3">
    <source>
        <dbReference type="Proteomes" id="UP000694843"/>
    </source>
</evidence>
<feature type="region of interest" description="Disordered" evidence="2">
    <location>
        <begin position="490"/>
        <end position="645"/>
    </location>
</feature>
<dbReference type="GeneID" id="108667992"/>
<feature type="region of interest" description="Disordered" evidence="2">
    <location>
        <begin position="903"/>
        <end position="928"/>
    </location>
</feature>
<dbReference type="KEGG" id="hazt:108667992"/>
<feature type="compositionally biased region" description="Basic and acidic residues" evidence="2">
    <location>
        <begin position="298"/>
        <end position="308"/>
    </location>
</feature>
<evidence type="ECO:0000313" key="4">
    <source>
        <dbReference type="RefSeq" id="XP_018010601.2"/>
    </source>
</evidence>
<evidence type="ECO:0000256" key="1">
    <source>
        <dbReference type="SAM" id="Coils"/>
    </source>
</evidence>
<feature type="compositionally biased region" description="Polar residues" evidence="2">
    <location>
        <begin position="491"/>
        <end position="510"/>
    </location>
</feature>
<protein>
    <submittedName>
        <fullName evidence="4">Uncharacterized protein LOC108667992</fullName>
    </submittedName>
</protein>
<accession>A0A8B7NAK8</accession>
<proteinExistence type="predicted"/>
<name>A0A8B7NAK8_HYAAZ</name>
<sequence>LNGQWRAYHEERQGYVERLLSTIHSLQQRHEPSSSPPGGGQKTQSVEMEDECTHPDCKQFAARMLDMINHKADPSAEGQEDKESQRLKESLQRARAEYQEHVALLQMQVRAHRDDWEAERAEKRMERKSRDEAEEKVNLLMQEVQHLQQKLKVQESKLLLCSRCGGARDSSAFLPPAATSDTLNQAPVIGQLEYHRQGTYNGHDRAIPTHNHGKYCVRDASPASKQSSRDESSGVYHQGMVQQPAAKSSNESGGSGRESLGQPHSENVISNAENAKKYQSKIEDRLPKVANSSVAKSSECDARTRNDHNLSYTNGTSQVPLKGWIPVSLMHHIAFGEVDDQKTAMYKKSPQMHLVNESESPIAKNFPPPTRSRESSLASCSSPENELDRSRCSHNRNPGFHNHGYNFTGARPKTNTGQPKAAYDDERRRNAKHRARNILAHALPISPVSSGPNTPSSSVPRPYVPPVLAEKSHPPEKNEFNSILMQEGDFQKTQKAQGTAVHSNCGHNYKSSNTSSHNSNSPRPGTNFQPCIIQIKEISNSKGSNSDVHTSSIMKPDEPKMSASNKLPKGVSTNSSKTVSDSANSQKTPMSSDYKPTIGNSSQAHQGKCTQKNYNNLPNPAQTSTSTETSRSSSPGMSLTTFALTSEGRGVPGAICFSLHPDMTPSMKAEISSPKSPKKETTISEVHIQPVSPRPNRSPIEISTKEHWWSVTEEHFTYPEELNCGTLANGTLVNSAYVTLQDNGRKDHFAEQRTARVVSSLELPHQRKTSSEELARINENKNCNNGSMTNMATLSFTPAVNSPTPSPNFSSVESSKANSPPMLADSHLRSMASKNIASAIISYEIAAKGDRIVYSDRLKPTDVVVTNPNFERLSKKISSPVLAEKVPQRSPSAKNRLVKYEDKNQTKASDRNQSNDIQSSSMPVIRQGKGGSYNYPDGIITYSCKEIICPSCQMIFTKDQHIMFLDHFEECTGPEFVDM</sequence>
<feature type="compositionally biased region" description="Polar residues" evidence="2">
    <location>
        <begin position="571"/>
        <end position="591"/>
    </location>
</feature>
<feature type="compositionally biased region" description="Polar residues" evidence="2">
    <location>
        <begin position="598"/>
        <end position="622"/>
    </location>
</feature>
<keyword evidence="3" id="KW-1185">Reference proteome</keyword>
<feature type="compositionally biased region" description="Polar residues" evidence="2">
    <location>
        <begin position="911"/>
        <end position="922"/>
    </location>
</feature>
<reference evidence="4" key="1">
    <citation type="submission" date="2025-08" db="UniProtKB">
        <authorList>
            <consortium name="RefSeq"/>
        </authorList>
    </citation>
    <scope>IDENTIFICATION</scope>
    <source>
        <tissue evidence="4">Whole organism</tissue>
    </source>
</reference>
<feature type="compositionally biased region" description="Polar residues" evidence="2">
    <location>
        <begin position="802"/>
        <end position="818"/>
    </location>
</feature>
<feature type="region of interest" description="Disordered" evidence="2">
    <location>
        <begin position="202"/>
        <end position="268"/>
    </location>
</feature>
<feature type="region of interest" description="Disordered" evidence="2">
    <location>
        <begin position="25"/>
        <end position="54"/>
    </location>
</feature>